<accession>A0ABT7MFE0</accession>
<evidence type="ECO:0000313" key="2">
    <source>
        <dbReference type="Proteomes" id="UP001231924"/>
    </source>
</evidence>
<dbReference type="EMBL" id="JASVWF010000004">
    <property type="protein sequence ID" value="MDL5158083.1"/>
    <property type="molecule type" value="Genomic_DNA"/>
</dbReference>
<proteinExistence type="predicted"/>
<evidence type="ECO:0000313" key="1">
    <source>
        <dbReference type="EMBL" id="MDL5158083.1"/>
    </source>
</evidence>
<gene>
    <name evidence="1" type="ORF">QRT03_19090</name>
</gene>
<organism evidence="1 2">
    <name type="scientific">Actinomycetospora termitidis</name>
    <dbReference type="NCBI Taxonomy" id="3053470"/>
    <lineage>
        <taxon>Bacteria</taxon>
        <taxon>Bacillati</taxon>
        <taxon>Actinomycetota</taxon>
        <taxon>Actinomycetes</taxon>
        <taxon>Pseudonocardiales</taxon>
        <taxon>Pseudonocardiaceae</taxon>
        <taxon>Actinomycetospora</taxon>
    </lineage>
</organism>
<keyword evidence="2" id="KW-1185">Reference proteome</keyword>
<reference evidence="1 2" key="1">
    <citation type="submission" date="2023-06" db="EMBL/GenBank/DDBJ databases">
        <title>Actinomycetospora Odt1-22.</title>
        <authorList>
            <person name="Supong K."/>
        </authorList>
    </citation>
    <scope>NUCLEOTIDE SEQUENCE [LARGE SCALE GENOMIC DNA]</scope>
    <source>
        <strain evidence="1 2">Odt1-22</strain>
    </source>
</reference>
<comment type="caution">
    <text evidence="1">The sequence shown here is derived from an EMBL/GenBank/DDBJ whole genome shotgun (WGS) entry which is preliminary data.</text>
</comment>
<protein>
    <recommendedName>
        <fullName evidence="3">FHA domain-containing protein</fullName>
    </recommendedName>
</protein>
<sequence length="241" mass="27285">MEPLYFRITERPDPARFEPGWSEIHDRLVLDRTVWRGDEVSRTSAGCVVLRADPEDGAWELRNRAEGRVAILHDGRQRYDVLTGMAITIRPGVWRGTLTEAFSFQLSTVRPPGIVRPVGGATGELEAVDGGTTRRRTPELRARTYLERYPIKRFGLAYLWRQHLGHTPDIARDLDPLVVGRAFGVAAKSVTRWREDLAEAVFLRRGYQQSVRDIVVKHGVMTHEDVVAADRYLADLRGDAS</sequence>
<evidence type="ECO:0008006" key="3">
    <source>
        <dbReference type="Google" id="ProtNLM"/>
    </source>
</evidence>
<dbReference type="RefSeq" id="WP_286054590.1">
    <property type="nucleotide sequence ID" value="NZ_JASVWF010000004.1"/>
</dbReference>
<dbReference type="Proteomes" id="UP001231924">
    <property type="component" value="Unassembled WGS sequence"/>
</dbReference>
<name>A0ABT7MFE0_9PSEU</name>